<organism evidence="1 2">
    <name type="scientific">Colocasia esculenta</name>
    <name type="common">Wild taro</name>
    <name type="synonym">Arum esculentum</name>
    <dbReference type="NCBI Taxonomy" id="4460"/>
    <lineage>
        <taxon>Eukaryota</taxon>
        <taxon>Viridiplantae</taxon>
        <taxon>Streptophyta</taxon>
        <taxon>Embryophyta</taxon>
        <taxon>Tracheophyta</taxon>
        <taxon>Spermatophyta</taxon>
        <taxon>Magnoliopsida</taxon>
        <taxon>Liliopsida</taxon>
        <taxon>Araceae</taxon>
        <taxon>Aroideae</taxon>
        <taxon>Colocasieae</taxon>
        <taxon>Colocasia</taxon>
    </lineage>
</organism>
<keyword evidence="2" id="KW-1185">Reference proteome</keyword>
<accession>A0A843THK9</accession>
<protein>
    <submittedName>
        <fullName evidence="1">Uncharacterized protein</fullName>
    </submittedName>
</protein>
<dbReference type="EMBL" id="NMUH01000070">
    <property type="protein sequence ID" value="MQL70505.1"/>
    <property type="molecule type" value="Genomic_DNA"/>
</dbReference>
<dbReference type="Proteomes" id="UP000652761">
    <property type="component" value="Unassembled WGS sequence"/>
</dbReference>
<gene>
    <name evidence="1" type="ORF">Taro_002811</name>
</gene>
<evidence type="ECO:0000313" key="2">
    <source>
        <dbReference type="Proteomes" id="UP000652761"/>
    </source>
</evidence>
<reference evidence="1" key="1">
    <citation type="submission" date="2017-07" db="EMBL/GenBank/DDBJ databases">
        <title>Taro Niue Genome Assembly and Annotation.</title>
        <authorList>
            <person name="Atibalentja N."/>
            <person name="Keating K."/>
            <person name="Fields C.J."/>
        </authorList>
    </citation>
    <scope>NUCLEOTIDE SEQUENCE</scope>
    <source>
        <strain evidence="1">Niue_2</strain>
        <tissue evidence="1">Leaf</tissue>
    </source>
</reference>
<evidence type="ECO:0000313" key="1">
    <source>
        <dbReference type="EMBL" id="MQL70505.1"/>
    </source>
</evidence>
<proteinExistence type="predicted"/>
<name>A0A843THK9_COLES</name>
<comment type="caution">
    <text evidence="1">The sequence shown here is derived from an EMBL/GenBank/DDBJ whole genome shotgun (WGS) entry which is preliminary data.</text>
</comment>
<dbReference type="AlphaFoldDB" id="A0A843THK9"/>
<sequence>MHEAAGGAVQGRTWRWSSCALMGDGVDAGPLREMARLRQKQVLCTAPRCAQQVGRGRVMLELAGREGWPVLLARWWSDGACGGAGQGVARLSWPGPGAPGDAKLVCRAEHGLCSVRRTRLAGRAGPADGWARVVFASSLLKFLLLWLVRAGYPY</sequence>